<dbReference type="AlphaFoldDB" id="A0A095X2V4"/>
<keyword evidence="2" id="KW-0012">Acyltransferase</keyword>
<dbReference type="EMBL" id="AUVB01000007">
    <property type="protein sequence ID" value="KGE05194.1"/>
    <property type="molecule type" value="Genomic_DNA"/>
</dbReference>
<dbReference type="HOGENOM" id="CLU_1765500_0_0_6"/>
<dbReference type="STRING" id="1265313.HRUBRA_00139"/>
<accession>A0A095X2V4</accession>
<comment type="caution">
    <text evidence="2">The sequence shown here is derived from an EMBL/GenBank/DDBJ whole genome shotgun (WGS) entry which is preliminary data.</text>
</comment>
<gene>
    <name evidence="2" type="ORF">HRUBRA_00139</name>
</gene>
<keyword evidence="2" id="KW-0808">Transferase</keyword>
<dbReference type="GO" id="GO:0016746">
    <property type="term" value="F:acyltransferase activity"/>
    <property type="evidence" value="ECO:0007669"/>
    <property type="project" value="UniProtKB-KW"/>
</dbReference>
<evidence type="ECO:0000313" key="3">
    <source>
        <dbReference type="Proteomes" id="UP000029640"/>
    </source>
</evidence>
<feature type="domain" description="AB hydrolase-1" evidence="1">
    <location>
        <begin position="16"/>
        <end position="135"/>
    </location>
</feature>
<dbReference type="eggNOG" id="COG2267">
    <property type="taxonomic scope" value="Bacteria"/>
</dbReference>
<dbReference type="InterPro" id="IPR029058">
    <property type="entry name" value="AB_hydrolase_fold"/>
</dbReference>
<dbReference type="Proteomes" id="UP000029640">
    <property type="component" value="Unassembled WGS sequence"/>
</dbReference>
<dbReference type="InterPro" id="IPR000073">
    <property type="entry name" value="AB_hydrolase_1"/>
</dbReference>
<dbReference type="SUPFAM" id="SSF53474">
    <property type="entry name" value="alpha/beta-Hydrolases"/>
    <property type="match status" value="1"/>
</dbReference>
<organism evidence="2 3">
    <name type="scientific">Pseudohaliea rubra DSM 19751</name>
    <dbReference type="NCBI Taxonomy" id="1265313"/>
    <lineage>
        <taxon>Bacteria</taxon>
        <taxon>Pseudomonadati</taxon>
        <taxon>Pseudomonadota</taxon>
        <taxon>Gammaproteobacteria</taxon>
        <taxon>Cellvibrionales</taxon>
        <taxon>Halieaceae</taxon>
        <taxon>Pseudohaliea</taxon>
    </lineage>
</organism>
<sequence>MGRLFPGAARVLDRVPALPQLLAFSARRRPMMDRFIEQTGSTADNIGVDFYHGLSRSSKHIRGVLGMMAAWELEGLEADLAGLAIPLHLVACQNDRAVPPAQARSLLGRVPGAVLHPLPGLGHLGHEENPQLFAALIMGIVDEAGLP</sequence>
<dbReference type="Gene3D" id="3.40.50.1820">
    <property type="entry name" value="alpha/beta hydrolase"/>
    <property type="match status" value="1"/>
</dbReference>
<protein>
    <submittedName>
        <fullName evidence="2">Putative hydrolase or acyltransferase (Alpha/beta hydrolase superfamily)</fullName>
    </submittedName>
</protein>
<proteinExistence type="predicted"/>
<keyword evidence="3" id="KW-1185">Reference proteome</keyword>
<dbReference type="Pfam" id="PF12697">
    <property type="entry name" value="Abhydrolase_6"/>
    <property type="match status" value="1"/>
</dbReference>
<evidence type="ECO:0000313" key="2">
    <source>
        <dbReference type="EMBL" id="KGE05194.1"/>
    </source>
</evidence>
<evidence type="ECO:0000259" key="1">
    <source>
        <dbReference type="Pfam" id="PF12697"/>
    </source>
</evidence>
<keyword evidence="2" id="KW-0378">Hydrolase</keyword>
<dbReference type="GO" id="GO:0016787">
    <property type="term" value="F:hydrolase activity"/>
    <property type="evidence" value="ECO:0007669"/>
    <property type="project" value="UniProtKB-KW"/>
</dbReference>
<name>A0A095X2V4_9GAMM</name>
<reference evidence="2 3" key="1">
    <citation type="journal article" date="2014" name="Genome Announc.">
        <title>Genome Sequence of Gammaproteobacterial Pseudohaliea rubra Type Strain DSM 19751, Isolated from Coastal Seawater of the Mediterranean Sea.</title>
        <authorList>
            <person name="Spring S."/>
            <person name="Fiebig A."/>
            <person name="Riedel T."/>
            <person name="Goker M."/>
            <person name="Klenk H.P."/>
        </authorList>
    </citation>
    <scope>NUCLEOTIDE SEQUENCE [LARGE SCALE GENOMIC DNA]</scope>
    <source>
        <strain evidence="2 3">DSM 19751</strain>
    </source>
</reference>